<keyword evidence="1" id="KW-0472">Membrane</keyword>
<reference evidence="2" key="1">
    <citation type="submission" date="2020-10" db="EMBL/GenBank/DDBJ databases">
        <authorList>
            <person name="Gilroy R."/>
        </authorList>
    </citation>
    <scope>NUCLEOTIDE SEQUENCE</scope>
    <source>
        <strain evidence="2">1748</strain>
    </source>
</reference>
<gene>
    <name evidence="2" type="ORF">IAC78_03835</name>
</gene>
<keyword evidence="1" id="KW-0812">Transmembrane</keyword>
<feature type="transmembrane region" description="Helical" evidence="1">
    <location>
        <begin position="270"/>
        <end position="289"/>
    </location>
</feature>
<dbReference type="Proteomes" id="UP000823629">
    <property type="component" value="Unassembled WGS sequence"/>
</dbReference>
<reference evidence="2" key="2">
    <citation type="journal article" date="2021" name="PeerJ">
        <title>Extensive microbial diversity within the chicken gut microbiome revealed by metagenomics and culture.</title>
        <authorList>
            <person name="Gilroy R."/>
            <person name="Ravi A."/>
            <person name="Getino M."/>
            <person name="Pursley I."/>
            <person name="Horton D.L."/>
            <person name="Alikhan N.F."/>
            <person name="Baker D."/>
            <person name="Gharbi K."/>
            <person name="Hall N."/>
            <person name="Watson M."/>
            <person name="Adriaenssens E.M."/>
            <person name="Foster-Nyarko E."/>
            <person name="Jarju S."/>
            <person name="Secka A."/>
            <person name="Antonio M."/>
            <person name="Oren A."/>
            <person name="Chaudhuri R.R."/>
            <person name="La Ragione R."/>
            <person name="Hildebrand F."/>
            <person name="Pallen M.J."/>
        </authorList>
    </citation>
    <scope>NUCLEOTIDE SEQUENCE</scope>
    <source>
        <strain evidence="2">1748</strain>
    </source>
</reference>
<accession>A0A9D9GSX5</accession>
<evidence type="ECO:0000256" key="1">
    <source>
        <dbReference type="SAM" id="Phobius"/>
    </source>
</evidence>
<feature type="transmembrane region" description="Helical" evidence="1">
    <location>
        <begin position="24"/>
        <end position="47"/>
    </location>
</feature>
<sequence>MKTIKFLFKSLKENTCILFEEQKWYVAVILIIFSMCVSVSSILGLGLSGNANNIVYNSTETCFVEGSSLFVNQIHDTNSKFVIENGALITDGAFASQELTNGNVETKIDPLATYEYMVTPDDPGSSSEASDAVISDPTPVLTPVLKVWVFTNLDTTRSADSTLLNTFLQNSVYLYNEEDQPTWDPTSFIIFTRNSISISVYQARNTTSSSSPVTTMSGTFDKIDHFDFSTVGYNENNQFDLNKFQEDFNYIINEAYNNVKVPAAWIETGICLAVNVGVTFLCGLFFWLLTRKKPNAIVHYTFWQGQKVIYFETTTASIVSCLISLFQPMLGVVSFLFIVIMRTMSSITRTGTPKQQNNEPVYKARS</sequence>
<feature type="transmembrane region" description="Helical" evidence="1">
    <location>
        <begin position="309"/>
        <end position="340"/>
    </location>
</feature>
<keyword evidence="1" id="KW-1133">Transmembrane helix</keyword>
<evidence type="ECO:0000313" key="3">
    <source>
        <dbReference type="Proteomes" id="UP000823629"/>
    </source>
</evidence>
<name>A0A9D9GSX5_9BACL</name>
<comment type="caution">
    <text evidence="2">The sequence shown here is derived from an EMBL/GenBank/DDBJ whole genome shotgun (WGS) entry which is preliminary data.</text>
</comment>
<proteinExistence type="predicted"/>
<dbReference type="AlphaFoldDB" id="A0A9D9GSX5"/>
<organism evidence="2 3">
    <name type="scientific">Candidatus Scatoplasma merdavium</name>
    <dbReference type="NCBI Taxonomy" id="2840932"/>
    <lineage>
        <taxon>Bacteria</taxon>
        <taxon>Bacillati</taxon>
        <taxon>Bacillota</taxon>
        <taxon>Bacilli</taxon>
        <taxon>Bacillales</taxon>
        <taxon>Candidatus Scatoplasma</taxon>
    </lineage>
</organism>
<evidence type="ECO:0000313" key="2">
    <source>
        <dbReference type="EMBL" id="MBO8414580.1"/>
    </source>
</evidence>
<protein>
    <submittedName>
        <fullName evidence="2">Uncharacterized protein</fullName>
    </submittedName>
</protein>
<dbReference type="EMBL" id="JADING010000109">
    <property type="protein sequence ID" value="MBO8414580.1"/>
    <property type="molecule type" value="Genomic_DNA"/>
</dbReference>